<evidence type="ECO:0000313" key="5">
    <source>
        <dbReference type="Proteomes" id="UP000260025"/>
    </source>
</evidence>
<dbReference type="Proteomes" id="UP000260025">
    <property type="component" value="Unassembled WGS sequence"/>
</dbReference>
<dbReference type="PANTHER" id="PTHR43420:SF43">
    <property type="entry name" value="SPERMINE_SPERMIDINE ACETYLTRANSFERASE"/>
    <property type="match status" value="1"/>
</dbReference>
<dbReference type="Pfam" id="PF00583">
    <property type="entry name" value="Acetyltransf_1"/>
    <property type="match status" value="1"/>
</dbReference>
<feature type="domain" description="N-acetyltransferase" evidence="3">
    <location>
        <begin position="2"/>
        <end position="161"/>
    </location>
</feature>
<dbReference type="AlphaFoldDB" id="A0A3E2VT53"/>
<dbReference type="RefSeq" id="WP_117443866.1">
    <property type="nucleotide sequence ID" value="NZ_JAJFEN010000019.1"/>
</dbReference>
<gene>
    <name evidence="4" type="ORF">DXA38_15010</name>
</gene>
<keyword evidence="2" id="KW-0012">Acyltransferase</keyword>
<keyword evidence="1 4" id="KW-0808">Transferase</keyword>
<dbReference type="InterPro" id="IPR016181">
    <property type="entry name" value="Acyl_CoA_acyltransferase"/>
</dbReference>
<proteinExistence type="predicted"/>
<comment type="caution">
    <text evidence="4">The sequence shown here is derived from an EMBL/GenBank/DDBJ whole genome shotgun (WGS) entry which is preliminary data.</text>
</comment>
<protein>
    <submittedName>
        <fullName evidence="4">GNAT family N-acetyltransferase</fullName>
    </submittedName>
</protein>
<dbReference type="PROSITE" id="PS51186">
    <property type="entry name" value="GNAT"/>
    <property type="match status" value="1"/>
</dbReference>
<dbReference type="Gene3D" id="3.40.630.30">
    <property type="match status" value="1"/>
</dbReference>
<evidence type="ECO:0000259" key="3">
    <source>
        <dbReference type="PROSITE" id="PS51186"/>
    </source>
</evidence>
<dbReference type="EMBL" id="QVEV01000024">
    <property type="protein sequence ID" value="RGC14102.1"/>
    <property type="molecule type" value="Genomic_DNA"/>
</dbReference>
<dbReference type="SUPFAM" id="SSF55729">
    <property type="entry name" value="Acyl-CoA N-acyltransferases (Nat)"/>
    <property type="match status" value="1"/>
</dbReference>
<dbReference type="OrthoDB" id="9795206at2"/>
<accession>A0A3E2VT53</accession>
<name>A0A3E2VT53_CLOIN</name>
<evidence type="ECO:0000256" key="2">
    <source>
        <dbReference type="ARBA" id="ARBA00023315"/>
    </source>
</evidence>
<sequence length="161" mass="18158">MITLRKVDSRNIWSIIRLKVHDEQQSFVATNTESILQAYTTITEGGVALPFGIYDEENLIGFVMFGYGRQEESDPPIAQNNYSIWRFMIDKAWQGKGLGKQALQTAIDFVKTMPCGKAAFLWLSYEAENTGARALYYAAGFRENNELCDGETVAVLRLKEA</sequence>
<evidence type="ECO:0000256" key="1">
    <source>
        <dbReference type="ARBA" id="ARBA00022679"/>
    </source>
</evidence>
<reference evidence="4 5" key="1">
    <citation type="submission" date="2018-08" db="EMBL/GenBank/DDBJ databases">
        <title>A genome reference for cultivated species of the human gut microbiota.</title>
        <authorList>
            <person name="Zou Y."/>
            <person name="Xue W."/>
            <person name="Luo G."/>
        </authorList>
    </citation>
    <scope>NUCLEOTIDE SEQUENCE [LARGE SCALE GENOMIC DNA]</scope>
    <source>
        <strain evidence="4 5">OF01-2LB</strain>
    </source>
</reference>
<dbReference type="PANTHER" id="PTHR43420">
    <property type="entry name" value="ACETYLTRANSFERASE"/>
    <property type="match status" value="1"/>
</dbReference>
<dbReference type="InterPro" id="IPR050680">
    <property type="entry name" value="YpeA/RimI_acetyltransf"/>
</dbReference>
<dbReference type="InterPro" id="IPR000182">
    <property type="entry name" value="GNAT_dom"/>
</dbReference>
<dbReference type="CDD" id="cd04301">
    <property type="entry name" value="NAT_SF"/>
    <property type="match status" value="1"/>
</dbReference>
<organism evidence="4 5">
    <name type="scientific">Clostridium innocuum</name>
    <dbReference type="NCBI Taxonomy" id="1522"/>
    <lineage>
        <taxon>Bacteria</taxon>
        <taxon>Bacillati</taxon>
        <taxon>Bacillota</taxon>
        <taxon>Clostridia</taxon>
        <taxon>Eubacteriales</taxon>
        <taxon>Clostridiaceae</taxon>
        <taxon>Clostridium</taxon>
    </lineage>
</organism>
<evidence type="ECO:0000313" key="4">
    <source>
        <dbReference type="EMBL" id="RGC14102.1"/>
    </source>
</evidence>
<dbReference type="GO" id="GO:0016747">
    <property type="term" value="F:acyltransferase activity, transferring groups other than amino-acyl groups"/>
    <property type="evidence" value="ECO:0007669"/>
    <property type="project" value="InterPro"/>
</dbReference>